<keyword evidence="3" id="KW-1185">Reference proteome</keyword>
<gene>
    <name evidence="2" type="ORF">SAMN02983003_3174</name>
</gene>
<dbReference type="Proteomes" id="UP000183447">
    <property type="component" value="Unassembled WGS sequence"/>
</dbReference>
<feature type="region of interest" description="Disordered" evidence="1">
    <location>
        <begin position="1"/>
        <end position="50"/>
    </location>
</feature>
<sequence length="50" mass="5351">MARKPQPAPKRAARPSRPPPPPEGGSWIYDPATGTHTRADAPPPKPADKE</sequence>
<protein>
    <submittedName>
        <fullName evidence="2">Uncharacterized protein</fullName>
    </submittedName>
</protein>
<evidence type="ECO:0000313" key="3">
    <source>
        <dbReference type="Proteomes" id="UP000183447"/>
    </source>
</evidence>
<dbReference type="EMBL" id="FPKU01000003">
    <property type="protein sequence ID" value="SFZ86002.1"/>
    <property type="molecule type" value="Genomic_DNA"/>
</dbReference>
<evidence type="ECO:0000256" key="1">
    <source>
        <dbReference type="SAM" id="MobiDB-lite"/>
    </source>
</evidence>
<evidence type="ECO:0000313" key="2">
    <source>
        <dbReference type="EMBL" id="SFZ86002.1"/>
    </source>
</evidence>
<accession>A0A1K2I0U3</accession>
<dbReference type="AlphaFoldDB" id="A0A1K2I0U3"/>
<dbReference type="STRING" id="665118.SAMN02983003_3174"/>
<feature type="compositionally biased region" description="Pro residues" evidence="1">
    <location>
        <begin position="41"/>
        <end position="50"/>
    </location>
</feature>
<proteinExistence type="predicted"/>
<name>A0A1K2I0U3_9HYPH</name>
<organism evidence="2 3">
    <name type="scientific">Devosia enhydra</name>
    <dbReference type="NCBI Taxonomy" id="665118"/>
    <lineage>
        <taxon>Bacteria</taxon>
        <taxon>Pseudomonadati</taxon>
        <taxon>Pseudomonadota</taxon>
        <taxon>Alphaproteobacteria</taxon>
        <taxon>Hyphomicrobiales</taxon>
        <taxon>Devosiaceae</taxon>
        <taxon>Devosia</taxon>
    </lineage>
</organism>
<reference evidence="2 3" key="1">
    <citation type="submission" date="2016-11" db="EMBL/GenBank/DDBJ databases">
        <authorList>
            <person name="Jaros S."/>
            <person name="Januszkiewicz K."/>
            <person name="Wedrychowicz H."/>
        </authorList>
    </citation>
    <scope>NUCLEOTIDE SEQUENCE [LARGE SCALE GENOMIC DNA]</scope>
    <source>
        <strain evidence="2 3">ATCC 23634</strain>
    </source>
</reference>